<gene>
    <name evidence="1" type="ORF">F6J89_19855</name>
</gene>
<comment type="caution">
    <text evidence="1">The sequence shown here is derived from an EMBL/GenBank/DDBJ whole genome shotgun (WGS) entry which is preliminary data.</text>
</comment>
<dbReference type="GO" id="GO:0016740">
    <property type="term" value="F:transferase activity"/>
    <property type="evidence" value="ECO:0007669"/>
    <property type="project" value="UniProtKB-KW"/>
</dbReference>
<accession>A0A6B3NE00</accession>
<organism evidence="1">
    <name type="scientific">Symploca sp. SIO1C4</name>
    <dbReference type="NCBI Taxonomy" id="2607765"/>
    <lineage>
        <taxon>Bacteria</taxon>
        <taxon>Bacillati</taxon>
        <taxon>Cyanobacteriota</taxon>
        <taxon>Cyanophyceae</taxon>
        <taxon>Coleofasciculales</taxon>
        <taxon>Coleofasciculaceae</taxon>
        <taxon>Symploca</taxon>
    </lineage>
</organism>
<protein>
    <submittedName>
        <fullName evidence="1">LPS biosynthesis glycosyltransferase</fullName>
    </submittedName>
</protein>
<evidence type="ECO:0000313" key="1">
    <source>
        <dbReference type="EMBL" id="NER29807.1"/>
    </source>
</evidence>
<dbReference type="EMBL" id="JAAHFQ010000433">
    <property type="protein sequence ID" value="NER29807.1"/>
    <property type="molecule type" value="Genomic_DNA"/>
</dbReference>
<reference evidence="1" key="1">
    <citation type="submission" date="2019-11" db="EMBL/GenBank/DDBJ databases">
        <title>Genomic insights into an expanded diversity of filamentous marine cyanobacteria reveals the extraordinary biosynthetic potential of Moorea and Okeania.</title>
        <authorList>
            <person name="Ferreira Leao T."/>
            <person name="Wang M."/>
            <person name="Moss N."/>
            <person name="Da Silva R."/>
            <person name="Sanders J."/>
            <person name="Nurk S."/>
            <person name="Gurevich A."/>
            <person name="Humphrey G."/>
            <person name="Reher R."/>
            <person name="Zhu Q."/>
            <person name="Belda-Ferre P."/>
            <person name="Glukhov E."/>
            <person name="Rex R."/>
            <person name="Dorrestein P.C."/>
            <person name="Knight R."/>
            <person name="Pevzner P."/>
            <person name="Gerwick W.H."/>
            <person name="Gerwick L."/>
        </authorList>
    </citation>
    <scope>NUCLEOTIDE SEQUENCE</scope>
    <source>
        <strain evidence="1">SIO1C4</strain>
    </source>
</reference>
<keyword evidence="1" id="KW-0808">Transferase</keyword>
<name>A0A6B3NE00_9CYAN</name>
<sequence>MDTTISKSSSRNQLVDCIGKVFIIAYKENTKLLEETFTREGLECEVLRQEDKPEYKQFSRSYLALMNHRRAWEQATLNSKPTLVVEADFVPVVGFGKLPLPFDPHRSDVGIAWLYTCASQVYSVSKDGYAEGFSTAMVAYIITSNSARYLIEHAEAIKAKMGAVNYSTWDSEIDSLLRAKKLKNYIPFRNYGEHGGLPNPEHQQHGLSKAHRADVLYGKLSFLPPYTTGTGDSQLKLLSVRFQARLKGIARLVTGRFLRLPVLKGSSVPTRLLSFAIGRHLSMRL</sequence>
<dbReference type="AlphaFoldDB" id="A0A6B3NE00"/>
<proteinExistence type="predicted"/>